<name>A0A7W9STY5_ARMRO</name>
<dbReference type="Gene3D" id="2.40.50.140">
    <property type="entry name" value="Nucleic acid-binding proteins"/>
    <property type="match status" value="1"/>
</dbReference>
<evidence type="ECO:0000256" key="3">
    <source>
        <dbReference type="RuleBase" id="RU000524"/>
    </source>
</evidence>
<dbReference type="SUPFAM" id="SSF50249">
    <property type="entry name" value="Nucleic acid-binding proteins"/>
    <property type="match status" value="1"/>
</dbReference>
<dbReference type="PROSITE" id="PS50935">
    <property type="entry name" value="SSB"/>
    <property type="match status" value="1"/>
</dbReference>
<proteinExistence type="inferred from homology"/>
<dbReference type="NCBIfam" id="TIGR00621">
    <property type="entry name" value="ssb"/>
    <property type="match status" value="1"/>
</dbReference>
<keyword evidence="1 2" id="KW-0238">DNA-binding</keyword>
<gene>
    <name evidence="5" type="ORF">HNQ39_003798</name>
</gene>
<dbReference type="PANTHER" id="PTHR10302">
    <property type="entry name" value="SINGLE-STRANDED DNA-BINDING PROTEIN"/>
    <property type="match status" value="1"/>
</dbReference>
<feature type="region of interest" description="Disordered" evidence="4">
    <location>
        <begin position="105"/>
        <end position="178"/>
    </location>
</feature>
<dbReference type="GO" id="GO:0006260">
    <property type="term" value="P:DNA replication"/>
    <property type="evidence" value="ECO:0007669"/>
    <property type="project" value="InterPro"/>
</dbReference>
<dbReference type="GO" id="GO:0009295">
    <property type="term" value="C:nucleoid"/>
    <property type="evidence" value="ECO:0007669"/>
    <property type="project" value="TreeGrafter"/>
</dbReference>
<dbReference type="InterPro" id="IPR011344">
    <property type="entry name" value="ssDNA-bd"/>
</dbReference>
<reference evidence="5 6" key="1">
    <citation type="submission" date="2020-08" db="EMBL/GenBank/DDBJ databases">
        <title>Genomic Encyclopedia of Type Strains, Phase IV (KMG-IV): sequencing the most valuable type-strain genomes for metagenomic binning, comparative biology and taxonomic classification.</title>
        <authorList>
            <person name="Goeker M."/>
        </authorList>
    </citation>
    <scope>NUCLEOTIDE SEQUENCE [LARGE SCALE GENOMIC DNA]</scope>
    <source>
        <strain evidence="5 6">DSM 23562</strain>
    </source>
</reference>
<feature type="compositionally biased region" description="Gly residues" evidence="4">
    <location>
        <begin position="148"/>
        <end position="158"/>
    </location>
</feature>
<evidence type="ECO:0000256" key="1">
    <source>
        <dbReference type="ARBA" id="ARBA00023125"/>
    </source>
</evidence>
<comment type="caution">
    <text evidence="5">The sequence shown here is derived from an EMBL/GenBank/DDBJ whole genome shotgun (WGS) entry which is preliminary data.</text>
</comment>
<dbReference type="Proteomes" id="UP000520814">
    <property type="component" value="Unassembled WGS sequence"/>
</dbReference>
<dbReference type="GO" id="GO:0003697">
    <property type="term" value="F:single-stranded DNA binding"/>
    <property type="evidence" value="ECO:0007669"/>
    <property type="project" value="UniProtKB-UniRule"/>
</dbReference>
<sequence>MLNRVILIGRLVADPELKYTPSGIAVAQFRIAVDRPLSQEAKQQGQEKQADFIDIVAWRQSAEFASQYLNKGRLVAVEGRLQIREYVTQDGQRRKAAEIVADNLKGLDRPRDGEGGGDAYAGGYEQPAAAPAARGGGYERTAAPARPAGGGYAGGGGRARQVPANDYDDSDLSDPFAE</sequence>
<dbReference type="EMBL" id="JACHGW010000003">
    <property type="protein sequence ID" value="MBB6051988.1"/>
    <property type="molecule type" value="Genomic_DNA"/>
</dbReference>
<dbReference type="AlphaFoldDB" id="A0A7W9STY5"/>
<feature type="compositionally biased region" description="Acidic residues" evidence="4">
    <location>
        <begin position="166"/>
        <end position="178"/>
    </location>
</feature>
<keyword evidence="6" id="KW-1185">Reference proteome</keyword>
<dbReference type="Pfam" id="PF00436">
    <property type="entry name" value="SSB"/>
    <property type="match status" value="1"/>
</dbReference>
<evidence type="ECO:0000256" key="2">
    <source>
        <dbReference type="HAMAP-Rule" id="MF_00984"/>
    </source>
</evidence>
<comment type="subunit">
    <text evidence="2">Homotetramer.</text>
</comment>
<feature type="compositionally biased region" description="Low complexity" evidence="4">
    <location>
        <begin position="121"/>
        <end position="147"/>
    </location>
</feature>
<dbReference type="HAMAP" id="MF_00984">
    <property type="entry name" value="SSB"/>
    <property type="match status" value="1"/>
</dbReference>
<feature type="compositionally biased region" description="Basic and acidic residues" evidence="4">
    <location>
        <begin position="105"/>
        <end position="114"/>
    </location>
</feature>
<dbReference type="InterPro" id="IPR012340">
    <property type="entry name" value="NA-bd_OB-fold"/>
</dbReference>
<evidence type="ECO:0000313" key="5">
    <source>
        <dbReference type="EMBL" id="MBB6051988.1"/>
    </source>
</evidence>
<organism evidence="5 6">
    <name type="scientific">Armatimonas rosea</name>
    <dbReference type="NCBI Taxonomy" id="685828"/>
    <lineage>
        <taxon>Bacteria</taxon>
        <taxon>Bacillati</taxon>
        <taxon>Armatimonadota</taxon>
        <taxon>Armatimonadia</taxon>
        <taxon>Armatimonadales</taxon>
        <taxon>Armatimonadaceae</taxon>
        <taxon>Armatimonas</taxon>
    </lineage>
</organism>
<dbReference type="CDD" id="cd04496">
    <property type="entry name" value="SSB_OBF"/>
    <property type="match status" value="1"/>
</dbReference>
<protein>
    <recommendedName>
        <fullName evidence="2 3">Single-stranded DNA-binding protein</fullName>
        <shortName evidence="2">SSB</shortName>
    </recommendedName>
</protein>
<accession>A0A7W9STY5</accession>
<dbReference type="RefSeq" id="WP_184200068.1">
    <property type="nucleotide sequence ID" value="NZ_JACHGW010000003.1"/>
</dbReference>
<evidence type="ECO:0000256" key="4">
    <source>
        <dbReference type="SAM" id="MobiDB-lite"/>
    </source>
</evidence>
<dbReference type="PANTHER" id="PTHR10302:SF27">
    <property type="entry name" value="SINGLE-STRANDED DNA-BINDING PROTEIN"/>
    <property type="match status" value="1"/>
</dbReference>
<dbReference type="InterPro" id="IPR000424">
    <property type="entry name" value="Primosome_PriB/ssb"/>
</dbReference>
<comment type="caution">
    <text evidence="2">Lacks conserved residue(s) required for the propagation of feature annotation.</text>
</comment>
<evidence type="ECO:0000313" key="6">
    <source>
        <dbReference type="Proteomes" id="UP000520814"/>
    </source>
</evidence>